<comment type="caution">
    <text evidence="4">The sequence shown here is derived from an EMBL/GenBank/DDBJ whole genome shotgun (WGS) entry which is preliminary data.</text>
</comment>
<dbReference type="InterPro" id="IPR011051">
    <property type="entry name" value="RmlC_Cupin_sf"/>
</dbReference>
<dbReference type="Proteomes" id="UP000184089">
    <property type="component" value="Unassembled WGS sequence"/>
</dbReference>
<reference evidence="4" key="1">
    <citation type="submission" date="2016-11" db="EMBL/GenBank/DDBJ databases">
        <authorList>
            <person name="Varghese N."/>
            <person name="Submissions S."/>
        </authorList>
    </citation>
    <scope>NUCLEOTIDE SEQUENCE</scope>
    <source>
        <strain evidence="4">DSM 4029</strain>
    </source>
</reference>
<dbReference type="Proteomes" id="UP000474718">
    <property type="component" value="Unassembled WGS sequence"/>
</dbReference>
<evidence type="ECO:0000259" key="2">
    <source>
        <dbReference type="PROSITE" id="PS50943"/>
    </source>
</evidence>
<dbReference type="GO" id="GO:0005829">
    <property type="term" value="C:cytosol"/>
    <property type="evidence" value="ECO:0007669"/>
    <property type="project" value="TreeGrafter"/>
</dbReference>
<dbReference type="InterPro" id="IPR050807">
    <property type="entry name" value="TransReg_Diox_bact_type"/>
</dbReference>
<evidence type="ECO:0000313" key="3">
    <source>
        <dbReference type="EMBL" id="MZL69442.1"/>
    </source>
</evidence>
<dbReference type="SMART" id="SM00530">
    <property type="entry name" value="HTH_XRE"/>
    <property type="match status" value="1"/>
</dbReference>
<dbReference type="AlphaFoldDB" id="A0AAQ1RV50"/>
<keyword evidence="1" id="KW-0238">DNA-binding</keyword>
<reference evidence="3 6" key="3">
    <citation type="journal article" date="2019" name="Nat. Med.">
        <title>A library of human gut bacterial isolates paired with longitudinal multiomics data enables mechanistic microbiome research.</title>
        <authorList>
            <person name="Poyet M."/>
            <person name="Groussin M."/>
            <person name="Gibbons S.M."/>
            <person name="Avila-Pacheco J."/>
            <person name="Jiang X."/>
            <person name="Kearney S.M."/>
            <person name="Perrotta A.R."/>
            <person name="Berdy B."/>
            <person name="Zhao S."/>
            <person name="Lieberman T.D."/>
            <person name="Swanson P.K."/>
            <person name="Smith M."/>
            <person name="Roesemann S."/>
            <person name="Alexander J.E."/>
            <person name="Rich S.A."/>
            <person name="Livny J."/>
            <person name="Vlamakis H."/>
            <person name="Clish C."/>
            <person name="Bullock K."/>
            <person name="Deik A."/>
            <person name="Scott J."/>
            <person name="Pierce K.A."/>
            <person name="Xavier R.J."/>
            <person name="Alm E.J."/>
        </authorList>
    </citation>
    <scope>NUCLEOTIDE SEQUENCE [LARGE SCALE GENOMIC DNA]</scope>
    <source>
        <strain evidence="3 6">BIOML-A2</strain>
    </source>
</reference>
<protein>
    <submittedName>
        <fullName evidence="3">Cupin domain-containing protein</fullName>
    </submittedName>
    <submittedName>
        <fullName evidence="4">Transcriptional regulator, XRE family with cupin sensor</fullName>
    </submittedName>
</protein>
<dbReference type="Gene3D" id="1.10.260.40">
    <property type="entry name" value="lambda repressor-like DNA-binding domains"/>
    <property type="match status" value="1"/>
</dbReference>
<accession>A0AAQ1RV50</accession>
<dbReference type="CDD" id="cd00093">
    <property type="entry name" value="HTH_XRE"/>
    <property type="match status" value="1"/>
</dbReference>
<dbReference type="EMBL" id="WWVX01000004">
    <property type="protein sequence ID" value="MZL69442.1"/>
    <property type="molecule type" value="Genomic_DNA"/>
</dbReference>
<dbReference type="CDD" id="cd02209">
    <property type="entry name" value="cupin_XRE_C"/>
    <property type="match status" value="1"/>
</dbReference>
<dbReference type="InterPro" id="IPR013096">
    <property type="entry name" value="Cupin_2"/>
</dbReference>
<evidence type="ECO:0000256" key="1">
    <source>
        <dbReference type="ARBA" id="ARBA00023125"/>
    </source>
</evidence>
<organism evidence="4 5">
    <name type="scientific">Bittarella massiliensis</name>
    <name type="common">ex Durand et al. 2017</name>
    <dbReference type="NCBI Taxonomy" id="1720313"/>
    <lineage>
        <taxon>Bacteria</taxon>
        <taxon>Bacillati</taxon>
        <taxon>Bacillota</taxon>
        <taxon>Clostridia</taxon>
        <taxon>Eubacteriales</taxon>
        <taxon>Oscillospiraceae</taxon>
        <taxon>Bittarella (ex Durand et al. 2017)</taxon>
    </lineage>
</organism>
<reference evidence="5" key="2">
    <citation type="submission" date="2016-11" db="EMBL/GenBank/DDBJ databases">
        <authorList>
            <person name="Jaros S."/>
            <person name="Januszkiewicz K."/>
            <person name="Wedrychowicz H."/>
        </authorList>
    </citation>
    <scope>NUCLEOTIDE SEQUENCE [LARGE SCALE GENOMIC DNA]</scope>
    <source>
        <strain evidence="5">DSM 4029</strain>
    </source>
</reference>
<feature type="domain" description="HTH cro/C1-type" evidence="2">
    <location>
        <begin position="15"/>
        <end position="66"/>
    </location>
</feature>
<keyword evidence="6" id="KW-1185">Reference proteome</keyword>
<evidence type="ECO:0000313" key="4">
    <source>
        <dbReference type="EMBL" id="SHF74462.1"/>
    </source>
</evidence>
<dbReference type="InterPro" id="IPR014710">
    <property type="entry name" value="RmlC-like_jellyroll"/>
</dbReference>
<gene>
    <name evidence="3" type="ORF">GT747_06640</name>
    <name evidence="4" type="ORF">SAMN05444424_0533</name>
</gene>
<dbReference type="InterPro" id="IPR010982">
    <property type="entry name" value="Lambda_DNA-bd_dom_sf"/>
</dbReference>
<dbReference type="GO" id="GO:0003700">
    <property type="term" value="F:DNA-binding transcription factor activity"/>
    <property type="evidence" value="ECO:0007669"/>
    <property type="project" value="TreeGrafter"/>
</dbReference>
<dbReference type="InterPro" id="IPR001387">
    <property type="entry name" value="Cro/C1-type_HTH"/>
</dbReference>
<dbReference type="RefSeq" id="WP_021659191.1">
    <property type="nucleotide sequence ID" value="NZ_FQVY01000001.1"/>
</dbReference>
<dbReference type="SUPFAM" id="SSF47413">
    <property type="entry name" value="lambda repressor-like DNA-binding domains"/>
    <property type="match status" value="1"/>
</dbReference>
<dbReference type="PANTHER" id="PTHR46797:SF19">
    <property type="entry name" value="BLL2473 PROTEIN"/>
    <property type="match status" value="1"/>
</dbReference>
<dbReference type="Pfam" id="PF01381">
    <property type="entry name" value="HTH_3"/>
    <property type="match status" value="1"/>
</dbReference>
<sequence length="195" mass="21758">MDSKIAEIAVRIGVMREILGISAEEMAAQVNVPLEEYIRLEGGESDFPITFLQKCAAVFGVDMIELLTGERPKLNIYTVVRKGKGLPVERRQGLAYLHKAHLFRNKMCEPLYVTAPYLEGNEERPMMMNNHKGQEFDYILEGSLRMEVDGHTVTLEAGDSIYYDSTYPHGMAAVGGKDCTFLAIVIHGGDEEKGE</sequence>
<dbReference type="Gene3D" id="2.60.120.10">
    <property type="entry name" value="Jelly Rolls"/>
    <property type="match status" value="1"/>
</dbReference>
<proteinExistence type="predicted"/>
<dbReference type="PROSITE" id="PS50943">
    <property type="entry name" value="HTH_CROC1"/>
    <property type="match status" value="1"/>
</dbReference>
<name>A0AAQ1RV50_9FIRM</name>
<dbReference type="GO" id="GO:0003677">
    <property type="term" value="F:DNA binding"/>
    <property type="evidence" value="ECO:0007669"/>
    <property type="project" value="UniProtKB-KW"/>
</dbReference>
<evidence type="ECO:0000313" key="6">
    <source>
        <dbReference type="Proteomes" id="UP000474718"/>
    </source>
</evidence>
<dbReference type="Pfam" id="PF07883">
    <property type="entry name" value="Cupin_2"/>
    <property type="match status" value="1"/>
</dbReference>
<dbReference type="SUPFAM" id="SSF51182">
    <property type="entry name" value="RmlC-like cupins"/>
    <property type="match status" value="1"/>
</dbReference>
<evidence type="ECO:0000313" key="5">
    <source>
        <dbReference type="Proteomes" id="UP000184089"/>
    </source>
</evidence>
<dbReference type="PANTHER" id="PTHR46797">
    <property type="entry name" value="HTH-TYPE TRANSCRIPTIONAL REGULATOR"/>
    <property type="match status" value="1"/>
</dbReference>
<dbReference type="EMBL" id="FQVY01000001">
    <property type="protein sequence ID" value="SHF74462.1"/>
    <property type="molecule type" value="Genomic_DNA"/>
</dbReference>